<protein>
    <submittedName>
        <fullName evidence="2">HET-domain-containing protein</fullName>
    </submittedName>
</protein>
<keyword evidence="3" id="KW-1185">Reference proteome</keyword>
<dbReference type="Pfam" id="PF06985">
    <property type="entry name" value="HET"/>
    <property type="match status" value="1"/>
</dbReference>
<dbReference type="PANTHER" id="PTHR33112">
    <property type="entry name" value="DOMAIN PROTEIN, PUTATIVE-RELATED"/>
    <property type="match status" value="1"/>
</dbReference>
<organism evidence="2 3">
    <name type="scientific">Zopfia rhizophila CBS 207.26</name>
    <dbReference type="NCBI Taxonomy" id="1314779"/>
    <lineage>
        <taxon>Eukaryota</taxon>
        <taxon>Fungi</taxon>
        <taxon>Dikarya</taxon>
        <taxon>Ascomycota</taxon>
        <taxon>Pezizomycotina</taxon>
        <taxon>Dothideomycetes</taxon>
        <taxon>Dothideomycetes incertae sedis</taxon>
        <taxon>Zopfiaceae</taxon>
        <taxon>Zopfia</taxon>
    </lineage>
</organism>
<dbReference type="SUPFAM" id="SSF48403">
    <property type="entry name" value="Ankyrin repeat"/>
    <property type="match status" value="1"/>
</dbReference>
<dbReference type="AlphaFoldDB" id="A0A6A6DZM9"/>
<name>A0A6A6DZM9_9PEZI</name>
<dbReference type="InterPro" id="IPR036770">
    <property type="entry name" value="Ankyrin_rpt-contain_sf"/>
</dbReference>
<dbReference type="Proteomes" id="UP000800200">
    <property type="component" value="Unassembled WGS sequence"/>
</dbReference>
<evidence type="ECO:0000259" key="1">
    <source>
        <dbReference type="Pfam" id="PF06985"/>
    </source>
</evidence>
<dbReference type="PANTHER" id="PTHR33112:SF10">
    <property type="entry name" value="TOL"/>
    <property type="match status" value="1"/>
</dbReference>
<dbReference type="Gene3D" id="1.25.40.20">
    <property type="entry name" value="Ankyrin repeat-containing domain"/>
    <property type="match status" value="1"/>
</dbReference>
<evidence type="ECO:0000313" key="2">
    <source>
        <dbReference type="EMBL" id="KAF2183400.1"/>
    </source>
</evidence>
<proteinExistence type="predicted"/>
<accession>A0A6A6DZM9</accession>
<dbReference type="InterPro" id="IPR010730">
    <property type="entry name" value="HET"/>
</dbReference>
<reference evidence="2" key="1">
    <citation type="journal article" date="2020" name="Stud. Mycol.">
        <title>101 Dothideomycetes genomes: a test case for predicting lifestyles and emergence of pathogens.</title>
        <authorList>
            <person name="Haridas S."/>
            <person name="Albert R."/>
            <person name="Binder M."/>
            <person name="Bloem J."/>
            <person name="Labutti K."/>
            <person name="Salamov A."/>
            <person name="Andreopoulos B."/>
            <person name="Baker S."/>
            <person name="Barry K."/>
            <person name="Bills G."/>
            <person name="Bluhm B."/>
            <person name="Cannon C."/>
            <person name="Castanera R."/>
            <person name="Culley D."/>
            <person name="Daum C."/>
            <person name="Ezra D."/>
            <person name="Gonzalez J."/>
            <person name="Henrissat B."/>
            <person name="Kuo A."/>
            <person name="Liang C."/>
            <person name="Lipzen A."/>
            <person name="Lutzoni F."/>
            <person name="Magnuson J."/>
            <person name="Mondo S."/>
            <person name="Nolan M."/>
            <person name="Ohm R."/>
            <person name="Pangilinan J."/>
            <person name="Park H.-J."/>
            <person name="Ramirez L."/>
            <person name="Alfaro M."/>
            <person name="Sun H."/>
            <person name="Tritt A."/>
            <person name="Yoshinaga Y."/>
            <person name="Zwiers L.-H."/>
            <person name="Turgeon B."/>
            <person name="Goodwin S."/>
            <person name="Spatafora J."/>
            <person name="Crous P."/>
            <person name="Grigoriev I."/>
        </authorList>
    </citation>
    <scope>NUCLEOTIDE SEQUENCE</scope>
    <source>
        <strain evidence="2">CBS 207.26</strain>
    </source>
</reference>
<dbReference type="EMBL" id="ML994643">
    <property type="protein sequence ID" value="KAF2183400.1"/>
    <property type="molecule type" value="Genomic_DNA"/>
</dbReference>
<sequence>MTRLLLERGADFHTKDKTGRTPLDVACDKRHQGPFWALIEFGAGHATALHPGNLPEWVFTSDALIREPERLISALEILIMRNSALIEHKDPGYCVDCENLRMENSQAFQQKNDNVARWRGNRSFDTPFLKRCLLCRSVIATLGQSDDDSLLTNLSNLQLEREENTKNFATLEPVVTTYEDISGRKGVAWQPTITEELLPLLDHIEPWEDSDTGSKPAFAIAAYWFHKCLTQHPGCADGDRISKLPSRVLDVGNGQDQTVRLYVSGENERGVYCTLSYRWHAHTSFTTARSNIEQLRSKIPVDQLPKTIQDAITITRMLGVRYLWVDAIAIIQDEPEDWTREASKMDSIYRNSILTIAAVDEPNEDDGIFRRRQYNPRPYRRKQYPDMKPGYFDYNHPFVYFSKRARARPSGELDTRGWCLQEQLLSPRILSYADSELFWDCATTHASESWPGGISTSVKRFEQVKTGLSVEDLQMLKSFVARHNGKGQEFTKEEKRLAYELWRKAVEEFTNRSLTQETDRLIAIKGLASLVGGWVHDNAVSGVWKNDLARHLLWWVHTIRHPDLRLKRPVVFRAPSWSWASVVGTIDYRHIGPYRSPDDDMHDLGSKGGPFQSLITLLDMREDAITVKAYMVKAYTRDKENGKCLYYSGWRDIKYSGWRVFLSPGPLPERNDPKFDAEELTDSKGDEFDGLPCVYVNWLSQRRLPPQRRTTDCWEPWFPDTDDDFPSEMFCLLVGIENNNQLCLGLVPTEQGDSEHPSYRRIGVCSWYLGHADIGGTGLGTLTTATIV</sequence>
<gene>
    <name evidence="2" type="ORF">K469DRAFT_635370</name>
</gene>
<dbReference type="OrthoDB" id="2958217at2759"/>
<evidence type="ECO:0000313" key="3">
    <source>
        <dbReference type="Proteomes" id="UP000800200"/>
    </source>
</evidence>
<feature type="domain" description="Heterokaryon incompatibility" evidence="1">
    <location>
        <begin position="272"/>
        <end position="422"/>
    </location>
</feature>